<accession>A0A6A8AGD1</accession>
<reference evidence="1 2" key="1">
    <citation type="submission" date="2019-11" db="EMBL/GenBank/DDBJ databases">
        <title>Genome analysis of Rhizobacterium cereale a novel genus and species isolated from maize roots in North Spain.</title>
        <authorList>
            <person name="Menendez E."/>
            <person name="Flores-Felix J.D."/>
            <person name="Ramirez-Bahena M.-H."/>
            <person name="Igual J.M."/>
            <person name="Garcia-Fraile P."/>
            <person name="Peix A."/>
            <person name="Velazquez E."/>
        </authorList>
    </citation>
    <scope>NUCLEOTIDE SEQUENCE [LARGE SCALE GENOMIC DNA]</scope>
    <source>
        <strain evidence="1 2">RZME27</strain>
    </source>
</reference>
<evidence type="ECO:0000313" key="1">
    <source>
        <dbReference type="EMBL" id="MQY49839.1"/>
    </source>
</evidence>
<dbReference type="AlphaFoldDB" id="A0A6A8AGD1"/>
<name>A0A6A8AGD1_9HYPH</name>
<comment type="caution">
    <text evidence="1">The sequence shown here is derived from an EMBL/GenBank/DDBJ whole genome shotgun (WGS) entry which is preliminary data.</text>
</comment>
<organism evidence="1 2">
    <name type="scientific">Endobacterium cereale</name>
    <dbReference type="NCBI Taxonomy" id="2663029"/>
    <lineage>
        <taxon>Bacteria</taxon>
        <taxon>Pseudomonadati</taxon>
        <taxon>Pseudomonadota</taxon>
        <taxon>Alphaproteobacteria</taxon>
        <taxon>Hyphomicrobiales</taxon>
        <taxon>Rhizobiaceae</taxon>
        <taxon>Endobacterium</taxon>
    </lineage>
</organism>
<dbReference type="RefSeq" id="WP_153359956.1">
    <property type="nucleotide sequence ID" value="NZ_JAYKOO010000001.1"/>
</dbReference>
<gene>
    <name evidence="1" type="ORF">GAO09_27810</name>
</gene>
<proteinExistence type="predicted"/>
<evidence type="ECO:0000313" key="2">
    <source>
        <dbReference type="Proteomes" id="UP000435138"/>
    </source>
</evidence>
<dbReference type="Proteomes" id="UP000435138">
    <property type="component" value="Unassembled WGS sequence"/>
</dbReference>
<protein>
    <submittedName>
        <fullName evidence="1">Uncharacterized protein</fullName>
    </submittedName>
</protein>
<keyword evidence="2" id="KW-1185">Reference proteome</keyword>
<sequence>MFSILRQPLIRFWPDVDIVRFLSHPQKRRALPLDLEEMPENLQRDIGISDGRGRRGERPEEEGAFRAARLIYSQRPL</sequence>
<dbReference type="EMBL" id="WIXI01000051">
    <property type="protein sequence ID" value="MQY49839.1"/>
    <property type="molecule type" value="Genomic_DNA"/>
</dbReference>